<evidence type="ECO:0000259" key="7">
    <source>
        <dbReference type="Pfam" id="PF06886"/>
    </source>
</evidence>
<dbReference type="GO" id="GO:0005880">
    <property type="term" value="C:nuclear microtubule"/>
    <property type="evidence" value="ECO:0007669"/>
    <property type="project" value="TreeGrafter"/>
</dbReference>
<dbReference type="GO" id="GO:0060236">
    <property type="term" value="P:regulation of mitotic spindle organization"/>
    <property type="evidence" value="ECO:0007669"/>
    <property type="project" value="InterPro"/>
</dbReference>
<feature type="region of interest" description="Disordered" evidence="6">
    <location>
        <begin position="269"/>
        <end position="314"/>
    </location>
</feature>
<dbReference type="Pfam" id="PF06886">
    <property type="entry name" value="TPX2"/>
    <property type="match status" value="1"/>
</dbReference>
<feature type="compositionally biased region" description="Polar residues" evidence="6">
    <location>
        <begin position="37"/>
        <end position="58"/>
    </location>
</feature>
<dbReference type="PANTHER" id="PTHR14326:SF58">
    <property type="entry name" value="TPX2 (TARGETING PROTEIN FOR XKLP2) PROTEIN FAMILY"/>
    <property type="match status" value="1"/>
</dbReference>
<evidence type="ECO:0000256" key="3">
    <source>
        <dbReference type="ARBA" id="ARBA00022490"/>
    </source>
</evidence>
<proteinExistence type="inferred from homology"/>
<keyword evidence="9" id="KW-1185">Reference proteome</keyword>
<evidence type="ECO:0000313" key="9">
    <source>
        <dbReference type="Proteomes" id="UP000663760"/>
    </source>
</evidence>
<feature type="compositionally biased region" description="Acidic residues" evidence="6">
    <location>
        <begin position="145"/>
        <end position="159"/>
    </location>
</feature>
<sequence length="473" mass="53518">MAPLHSVLGSPGMKTPSKKPLASRPPTSEICRMSENCDPNLTGQSSSHKSIASPANRSAKTKKSAAKLPSSVVSPPTAVRERKFFIVSKKKITSGDKGGDPMRCRQAAYEALRASQENFFRRDHGAASTGTTEISSVEDTKRQEEEDELNNNVVNDDEGSVAYEHLAPADDSSHQDLEGSSKVRKMRSLMMEEAMSTMPEAGSGRVLHLVKAFESMLSISKDEGAHSVEESTRKVMNWPLPGLHPPPKPVETRASSSSVEFFFPPKDFDRESKMYSSFDSNDGRLSLESKASEGGRRSRRNSSDSLKSSWNKKLKVTRQNPFKLRTEQRGRLKEEYFFNKVKEMLTEEDKKRIPIAQGLPWTTDEPECLVKPPVKEITEPVDLILHSDVRAAERAAFDTFVAERLTVAERTKLERERQRKLEEEEEIKKLRKELVPRAQPMPYFDRPFIPKKSTRPQTVPKEPRFRVRPHRPW</sequence>
<feature type="region of interest" description="Disordered" evidence="6">
    <location>
        <begin position="1"/>
        <end position="75"/>
    </location>
</feature>
<feature type="compositionally biased region" description="Polar residues" evidence="6">
    <location>
        <begin position="128"/>
        <end position="137"/>
    </location>
</feature>
<keyword evidence="4" id="KW-0493">Microtubule</keyword>
<dbReference type="Proteomes" id="UP000663760">
    <property type="component" value="Chromosome 3"/>
</dbReference>
<dbReference type="OrthoDB" id="1937095at2759"/>
<dbReference type="EMBL" id="LR746266">
    <property type="protein sequence ID" value="CAA7393470.1"/>
    <property type="molecule type" value="Genomic_DNA"/>
</dbReference>
<name>A0A7I8K8Z1_SPIIN</name>
<evidence type="ECO:0000256" key="4">
    <source>
        <dbReference type="ARBA" id="ARBA00022701"/>
    </source>
</evidence>
<dbReference type="GO" id="GO:0030295">
    <property type="term" value="F:protein kinase activator activity"/>
    <property type="evidence" value="ECO:0007669"/>
    <property type="project" value="TreeGrafter"/>
</dbReference>
<feature type="region of interest" description="Disordered" evidence="6">
    <location>
        <begin position="118"/>
        <end position="181"/>
    </location>
</feature>
<evidence type="ECO:0000256" key="1">
    <source>
        <dbReference type="ARBA" id="ARBA00004245"/>
    </source>
</evidence>
<gene>
    <name evidence="8" type="ORF">SI8410_03004215</name>
</gene>
<feature type="region of interest" description="Disordered" evidence="6">
    <location>
        <begin position="441"/>
        <end position="473"/>
    </location>
</feature>
<evidence type="ECO:0000256" key="5">
    <source>
        <dbReference type="ARBA" id="ARBA00023212"/>
    </source>
</evidence>
<dbReference type="InterPro" id="IPR027329">
    <property type="entry name" value="TPX2_C"/>
</dbReference>
<feature type="domain" description="TPX2 C-terminal" evidence="7">
    <location>
        <begin position="385"/>
        <end position="458"/>
    </location>
</feature>
<feature type="compositionally biased region" description="Basic and acidic residues" evidence="6">
    <location>
        <begin position="281"/>
        <end position="296"/>
    </location>
</feature>
<dbReference type="GO" id="GO:0005819">
    <property type="term" value="C:spindle"/>
    <property type="evidence" value="ECO:0007669"/>
    <property type="project" value="InterPro"/>
</dbReference>
<dbReference type="AlphaFoldDB" id="A0A7I8K8Z1"/>
<organism evidence="8 9">
    <name type="scientific">Spirodela intermedia</name>
    <name type="common">Intermediate duckweed</name>
    <dbReference type="NCBI Taxonomy" id="51605"/>
    <lineage>
        <taxon>Eukaryota</taxon>
        <taxon>Viridiplantae</taxon>
        <taxon>Streptophyta</taxon>
        <taxon>Embryophyta</taxon>
        <taxon>Tracheophyta</taxon>
        <taxon>Spermatophyta</taxon>
        <taxon>Magnoliopsida</taxon>
        <taxon>Liliopsida</taxon>
        <taxon>Araceae</taxon>
        <taxon>Lemnoideae</taxon>
        <taxon>Spirodela</taxon>
    </lineage>
</organism>
<reference evidence="8" key="1">
    <citation type="submission" date="2020-02" db="EMBL/GenBank/DDBJ databases">
        <authorList>
            <person name="Scholz U."/>
            <person name="Mascher M."/>
            <person name="Fiebig A."/>
        </authorList>
    </citation>
    <scope>NUCLEOTIDE SEQUENCE</scope>
</reference>
<keyword evidence="3" id="KW-0963">Cytoplasm</keyword>
<dbReference type="PANTHER" id="PTHR14326">
    <property type="entry name" value="TARGETING PROTEIN FOR XKLP2"/>
    <property type="match status" value="1"/>
</dbReference>
<accession>A0A7I8K8Z1</accession>
<evidence type="ECO:0000313" key="8">
    <source>
        <dbReference type="EMBL" id="CAA7393470.1"/>
    </source>
</evidence>
<evidence type="ECO:0000256" key="6">
    <source>
        <dbReference type="SAM" id="MobiDB-lite"/>
    </source>
</evidence>
<dbReference type="GO" id="GO:0090307">
    <property type="term" value="P:mitotic spindle assembly"/>
    <property type="evidence" value="ECO:0007669"/>
    <property type="project" value="TreeGrafter"/>
</dbReference>
<evidence type="ECO:0000256" key="2">
    <source>
        <dbReference type="ARBA" id="ARBA00005885"/>
    </source>
</evidence>
<dbReference type="InterPro" id="IPR009675">
    <property type="entry name" value="TPX2_fam"/>
</dbReference>
<dbReference type="GO" id="GO:0008017">
    <property type="term" value="F:microtubule binding"/>
    <property type="evidence" value="ECO:0007669"/>
    <property type="project" value="TreeGrafter"/>
</dbReference>
<keyword evidence="5" id="KW-0206">Cytoskeleton</keyword>
<comment type="similarity">
    <text evidence="2">Belongs to the TPX2 family.</text>
</comment>
<protein>
    <recommendedName>
        <fullName evidence="7">TPX2 C-terminal domain-containing protein</fullName>
    </recommendedName>
</protein>
<feature type="compositionally biased region" description="Basic and acidic residues" evidence="6">
    <location>
        <begin position="167"/>
        <end position="181"/>
    </location>
</feature>
<comment type="subcellular location">
    <subcellularLocation>
        <location evidence="1">Cytoplasm</location>
        <location evidence="1">Cytoskeleton</location>
    </subcellularLocation>
</comment>
<feature type="region of interest" description="Disordered" evidence="6">
    <location>
        <begin position="237"/>
        <end position="256"/>
    </location>
</feature>